<evidence type="ECO:0000256" key="2">
    <source>
        <dbReference type="SAM" id="Phobius"/>
    </source>
</evidence>
<name>A0ABT1L197_9ACTN</name>
<organism evidence="3 4">
    <name type="scientific">Nocardioides pinisoli</name>
    <dbReference type="NCBI Taxonomy" id="2950279"/>
    <lineage>
        <taxon>Bacteria</taxon>
        <taxon>Bacillati</taxon>
        <taxon>Actinomycetota</taxon>
        <taxon>Actinomycetes</taxon>
        <taxon>Propionibacteriales</taxon>
        <taxon>Nocardioidaceae</taxon>
        <taxon>Nocardioides</taxon>
    </lineage>
</organism>
<keyword evidence="4" id="KW-1185">Reference proteome</keyword>
<feature type="transmembrane region" description="Helical" evidence="2">
    <location>
        <begin position="172"/>
        <end position="191"/>
    </location>
</feature>
<proteinExistence type="predicted"/>
<gene>
    <name evidence="3" type="ORF">NCI01_14635</name>
</gene>
<dbReference type="Proteomes" id="UP001204524">
    <property type="component" value="Unassembled WGS sequence"/>
</dbReference>
<dbReference type="EMBL" id="JANARS010000006">
    <property type="protein sequence ID" value="MCP3423038.1"/>
    <property type="molecule type" value="Genomic_DNA"/>
</dbReference>
<dbReference type="RefSeq" id="WP_254182235.1">
    <property type="nucleotide sequence ID" value="NZ_JANARS010000006.1"/>
</dbReference>
<feature type="compositionally biased region" description="Basic residues" evidence="1">
    <location>
        <begin position="263"/>
        <end position="278"/>
    </location>
</feature>
<feature type="region of interest" description="Disordered" evidence="1">
    <location>
        <begin position="205"/>
        <end position="278"/>
    </location>
</feature>
<keyword evidence="2" id="KW-0812">Transmembrane</keyword>
<keyword evidence="2" id="KW-1133">Transmembrane helix</keyword>
<protein>
    <recommendedName>
        <fullName evidence="5">Polysaccharide chain length determinant N-terminal domain-containing protein</fullName>
    </recommendedName>
</protein>
<evidence type="ECO:0008006" key="5">
    <source>
        <dbReference type="Google" id="ProtNLM"/>
    </source>
</evidence>
<keyword evidence="2" id="KW-0472">Membrane</keyword>
<reference evidence="3 4" key="1">
    <citation type="submission" date="2022-06" db="EMBL/GenBank/DDBJ databases">
        <authorList>
            <person name="So Y."/>
        </authorList>
    </citation>
    <scope>NUCLEOTIDE SEQUENCE [LARGE SCALE GENOMIC DNA]</scope>
    <source>
        <strain evidence="3 4">STR3</strain>
    </source>
</reference>
<evidence type="ECO:0000256" key="1">
    <source>
        <dbReference type="SAM" id="MobiDB-lite"/>
    </source>
</evidence>
<evidence type="ECO:0000313" key="3">
    <source>
        <dbReference type="EMBL" id="MCP3423038.1"/>
    </source>
</evidence>
<comment type="caution">
    <text evidence="3">The sequence shown here is derived from an EMBL/GenBank/DDBJ whole genome shotgun (WGS) entry which is preliminary data.</text>
</comment>
<accession>A0ABT1L197</accession>
<evidence type="ECO:0000313" key="4">
    <source>
        <dbReference type="Proteomes" id="UP001204524"/>
    </source>
</evidence>
<sequence length="278" mass="28917">MDKPALIGIARRRWYLLVLGVLASAVLGFGASVSSPPTYTARALVMLLPSQTTVGDDGNPFLELSGLELPARVVVASLSSTSVRDKFGDQFPDVGYAVTIEESTRGPIVAIDVSGSSDDTTLAALPPLIQEAITTLERLQNEVGTPPEATVRAMVLTQDETATADRGGTVRLVIAAVALGLVATVLLASAIDGRSRQRRVRAIAAESGAVAPEDPPQDDPTGLPDRAGGVQPEDAEPNGSDPVDPEPQPASRPVAGSPAQRGRTGRPRSGKARSRKPH</sequence>